<organism evidence="2 3">
    <name type="scientific">Geotalea uraniireducens (strain Rf4)</name>
    <name type="common">Geobacter uraniireducens</name>
    <dbReference type="NCBI Taxonomy" id="351605"/>
    <lineage>
        <taxon>Bacteria</taxon>
        <taxon>Pseudomonadati</taxon>
        <taxon>Thermodesulfobacteriota</taxon>
        <taxon>Desulfuromonadia</taxon>
        <taxon>Geobacterales</taxon>
        <taxon>Geobacteraceae</taxon>
        <taxon>Geotalea</taxon>
    </lineage>
</organism>
<dbReference type="AlphaFoldDB" id="A5G378"/>
<feature type="chain" id="PRO_5002683187" description="DUF4410 domain-containing protein" evidence="1">
    <location>
        <begin position="25"/>
        <end position="202"/>
    </location>
</feature>
<name>A5G378_GEOUR</name>
<dbReference type="Proteomes" id="UP000006695">
    <property type="component" value="Chromosome"/>
</dbReference>
<proteinExistence type="predicted"/>
<protein>
    <recommendedName>
        <fullName evidence="4">DUF4410 domain-containing protein</fullName>
    </recommendedName>
</protein>
<sequence length="202" mass="22174">MKRLLLVVSFIVMAAHVSVSSASAEDTPLSKPDVLGEETIYTSKHLASYDTIIIKDFDISKPELDNIDDDEKKDIEPIMSTIPKIMSSYFVNELKSQKKFINVENNSDKKKNAVILEGKVTKLSGGHGAAKFFLGWMTPQSLRTHIEVSGRLIDAQTGKELAVFSDVKSGLTGAGMGYIKEILVNLSGDLGRDMAEFVGKLY</sequence>
<reference evidence="2 3" key="1">
    <citation type="submission" date="2007-05" db="EMBL/GenBank/DDBJ databases">
        <title>Complete sequence of Geobacter uraniireducens Rf4.</title>
        <authorList>
            <consortium name="US DOE Joint Genome Institute"/>
            <person name="Copeland A."/>
            <person name="Lucas S."/>
            <person name="Lapidus A."/>
            <person name="Barry K."/>
            <person name="Detter J.C."/>
            <person name="Glavina del Rio T."/>
            <person name="Hammon N."/>
            <person name="Israni S."/>
            <person name="Dalin E."/>
            <person name="Tice H."/>
            <person name="Pitluck S."/>
            <person name="Chertkov O."/>
            <person name="Brettin T."/>
            <person name="Bruce D."/>
            <person name="Han C."/>
            <person name="Schmutz J."/>
            <person name="Larimer F."/>
            <person name="Land M."/>
            <person name="Hauser L."/>
            <person name="Kyrpides N."/>
            <person name="Mikhailova N."/>
            <person name="Shelobolina E."/>
            <person name="Aklujkar M."/>
            <person name="Lovley D."/>
            <person name="Richardson P."/>
        </authorList>
    </citation>
    <scope>NUCLEOTIDE SEQUENCE [LARGE SCALE GENOMIC DNA]</scope>
    <source>
        <strain evidence="2 3">Rf4</strain>
    </source>
</reference>
<dbReference type="InterPro" id="IPR025522">
    <property type="entry name" value="DUF4410"/>
</dbReference>
<feature type="signal peptide" evidence="1">
    <location>
        <begin position="1"/>
        <end position="24"/>
    </location>
</feature>
<dbReference type="OrthoDB" id="5395108at2"/>
<evidence type="ECO:0000313" key="2">
    <source>
        <dbReference type="EMBL" id="ABQ26246.1"/>
    </source>
</evidence>
<dbReference type="HOGENOM" id="CLU_1382399_0_0_7"/>
<dbReference type="RefSeq" id="WP_011938948.1">
    <property type="nucleotide sequence ID" value="NC_009483.1"/>
</dbReference>
<keyword evidence="1" id="KW-0732">Signal</keyword>
<dbReference type="Pfam" id="PF14366">
    <property type="entry name" value="DUF4410"/>
    <property type="match status" value="1"/>
</dbReference>
<keyword evidence="3" id="KW-1185">Reference proteome</keyword>
<gene>
    <name evidence="2" type="ordered locus">Gura_2056</name>
</gene>
<evidence type="ECO:0000313" key="3">
    <source>
        <dbReference type="Proteomes" id="UP000006695"/>
    </source>
</evidence>
<dbReference type="KEGG" id="gur:Gura_2056"/>
<dbReference type="EMBL" id="CP000698">
    <property type="protein sequence ID" value="ABQ26246.1"/>
    <property type="molecule type" value="Genomic_DNA"/>
</dbReference>
<evidence type="ECO:0000256" key="1">
    <source>
        <dbReference type="SAM" id="SignalP"/>
    </source>
</evidence>
<evidence type="ECO:0008006" key="4">
    <source>
        <dbReference type="Google" id="ProtNLM"/>
    </source>
</evidence>
<accession>A5G378</accession>